<feature type="transmembrane region" description="Helical" evidence="1">
    <location>
        <begin position="30"/>
        <end position="50"/>
    </location>
</feature>
<keyword evidence="1" id="KW-0472">Membrane</keyword>
<sequence length="193" mass="21816">MEDQDLTPEKSFELISQVINEAKLRFEENGFIYVLWGLLGTVAAFGQFFLLKNGYNSINYNPYFLMPLGAVYTGYYYYKKGRVRKNQISRMVSFSWTAVVLNILILGFLLAGVLKQNLIPVILILVGIGTIVSASAIKNRLILYSGVVINFAGLACFRLEWIYQPLLLGIVFAIAILIPGIILMVEHKRRQNV</sequence>
<protein>
    <submittedName>
        <fullName evidence="2">Uncharacterized protein</fullName>
    </submittedName>
</protein>
<evidence type="ECO:0000313" key="2">
    <source>
        <dbReference type="EMBL" id="VAW28472.1"/>
    </source>
</evidence>
<reference evidence="2" key="1">
    <citation type="submission" date="2018-06" db="EMBL/GenBank/DDBJ databases">
        <authorList>
            <person name="Zhirakovskaya E."/>
        </authorList>
    </citation>
    <scope>NUCLEOTIDE SEQUENCE</scope>
</reference>
<feature type="transmembrane region" description="Helical" evidence="1">
    <location>
        <begin position="117"/>
        <end position="134"/>
    </location>
</feature>
<feature type="transmembrane region" description="Helical" evidence="1">
    <location>
        <begin position="62"/>
        <end position="78"/>
    </location>
</feature>
<feature type="transmembrane region" description="Helical" evidence="1">
    <location>
        <begin position="166"/>
        <end position="185"/>
    </location>
</feature>
<feature type="transmembrane region" description="Helical" evidence="1">
    <location>
        <begin position="90"/>
        <end position="111"/>
    </location>
</feature>
<dbReference type="EMBL" id="UOET01000244">
    <property type="protein sequence ID" value="VAW28472.1"/>
    <property type="molecule type" value="Genomic_DNA"/>
</dbReference>
<keyword evidence="1" id="KW-1133">Transmembrane helix</keyword>
<proteinExistence type="predicted"/>
<name>A0A3B0UQ35_9ZZZZ</name>
<accession>A0A3B0UQ35</accession>
<organism evidence="2">
    <name type="scientific">hydrothermal vent metagenome</name>
    <dbReference type="NCBI Taxonomy" id="652676"/>
    <lineage>
        <taxon>unclassified sequences</taxon>
        <taxon>metagenomes</taxon>
        <taxon>ecological metagenomes</taxon>
    </lineage>
</organism>
<evidence type="ECO:0000256" key="1">
    <source>
        <dbReference type="SAM" id="Phobius"/>
    </source>
</evidence>
<dbReference type="AlphaFoldDB" id="A0A3B0UQ35"/>
<gene>
    <name evidence="2" type="ORF">MNBD_BACTEROID07-1288</name>
</gene>
<keyword evidence="1" id="KW-0812">Transmembrane</keyword>
<feature type="transmembrane region" description="Helical" evidence="1">
    <location>
        <begin position="141"/>
        <end position="160"/>
    </location>
</feature>